<protein>
    <submittedName>
        <fullName evidence="1">Uncharacterized protein</fullName>
    </submittedName>
</protein>
<dbReference type="EMBL" id="CASHSV030000409">
    <property type="protein sequence ID" value="CAJ2663000.1"/>
    <property type="molecule type" value="Genomic_DNA"/>
</dbReference>
<comment type="caution">
    <text evidence="1">The sequence shown here is derived from an EMBL/GenBank/DDBJ whole genome shotgun (WGS) entry which is preliminary data.</text>
</comment>
<dbReference type="Proteomes" id="UP001177021">
    <property type="component" value="Unassembled WGS sequence"/>
</dbReference>
<sequence>MSTACYDVLVHDPNIIWQTDNILFNELPTLAFQIATNTIISRFFFFIYKPFHQSQLISQISVGIFLTQFLWGIPNMFGLLYPKTGVINIDVLTHAGVVYYAFRTGLEMNLDTILHVKKKPATIAISGFIFPMVIGPALYTLHRKVYGNGEKYPLEESKINAYVMWTLVLTVTGFPVVVHALTELKLLYTRLGKIALTTAMISDTYAWILFTLVVPFSINGTRAIYSVLSTVIFVFICIYVARPIIVKVIDRKTEKDEWDDNQLLFVVMGIFVCAYITDTLGTHGIVGAFVYGLILPHGKFADMVTSVIDDFGGAFLVPLYFSGSGMRLSFTIIFQQPNWPLTLMVIILLCVLKILSTLFATFFFGMRNRDGFALGIILNTKGAVALMMLNTAWDKSILSVPTYSVLTVGVLLMTIVVPPIINIIYKPRKQFERTKLKTIQKLRLDAELRILACVHNTRQATGIIDLIESFNATRLSPIHVFSLYLVELTRRTGALVATYMEKPSGQPGAQNLTKSQEELERINNSFEAFGEACDAVRVQTLNVVSDYETIHEDVFNSANEKHTSLIILPFHKQLSSEGALKTINIAYRDINLNVMQGAPCSVGIFVDRDIGLLPKMKFCICMIFVGGPDDREALAIAWRMAGHPGTRLSVVRMLLFDKAAEVDTSSHAEAQGILSVVMDSEKQKDLDDEYVNSFRLIGVNNNDTISYSEADVHSSEDIPTILNELETFGYNLYIVGQGNRRNSQVFANLLEWCDCSELGVIGDMLVSTSFGLRSSVLVVQQYGYGEKIGFLLLDCTSKFSSMDTSLSFSRLLSSSTTTSLLSPKTKTLSSNFTLPLKLNRFNPKPLRFSTSSKISATISVGDKLPESTFSYLDPAGEVQTITVSDLTKGKKAVLFAVPGAFTPTCSQKHCQLIMCDCSSLIGCFRFVFQKLCARKLILIMGILCGFVSSNWAESVIQFDFEMATQFDMLCDVLPGHNSWKFKVCVLRMWVISSFMKPNELNSMEMVLIDEKGGKIHALIRKELVYLFQNKLKEGEVYKLSNFDVVPVVGFYRTTLHPYKLIFRSNTKVQNFASSDIPILGFSFTDLAEVASYSVNYDYLIDVIGLISGISNEREYIRAGKVIKMVVLELTDNSGKCECALFGDHVDELQRLIGNCPSGLHVVALQFAKVKIFRGECLLF</sequence>
<evidence type="ECO:0000313" key="2">
    <source>
        <dbReference type="Proteomes" id="UP001177021"/>
    </source>
</evidence>
<evidence type="ECO:0000313" key="1">
    <source>
        <dbReference type="EMBL" id="CAJ2663000.1"/>
    </source>
</evidence>
<organism evidence="1 2">
    <name type="scientific">Trifolium pratense</name>
    <name type="common">Red clover</name>
    <dbReference type="NCBI Taxonomy" id="57577"/>
    <lineage>
        <taxon>Eukaryota</taxon>
        <taxon>Viridiplantae</taxon>
        <taxon>Streptophyta</taxon>
        <taxon>Embryophyta</taxon>
        <taxon>Tracheophyta</taxon>
        <taxon>Spermatophyta</taxon>
        <taxon>Magnoliopsida</taxon>
        <taxon>eudicotyledons</taxon>
        <taxon>Gunneridae</taxon>
        <taxon>Pentapetalae</taxon>
        <taxon>rosids</taxon>
        <taxon>fabids</taxon>
        <taxon>Fabales</taxon>
        <taxon>Fabaceae</taxon>
        <taxon>Papilionoideae</taxon>
        <taxon>50 kb inversion clade</taxon>
        <taxon>NPAAA clade</taxon>
        <taxon>Hologalegina</taxon>
        <taxon>IRL clade</taxon>
        <taxon>Trifolieae</taxon>
        <taxon>Trifolium</taxon>
    </lineage>
</organism>
<keyword evidence="2" id="KW-1185">Reference proteome</keyword>
<reference evidence="1" key="1">
    <citation type="submission" date="2023-10" db="EMBL/GenBank/DDBJ databases">
        <authorList>
            <person name="Rodriguez Cubillos JULIANA M."/>
            <person name="De Vega J."/>
        </authorList>
    </citation>
    <scope>NUCLEOTIDE SEQUENCE</scope>
</reference>
<name>A0ACB0L0T3_TRIPR</name>
<gene>
    <name evidence="1" type="ORF">MILVUS5_LOCUS28508</name>
</gene>
<accession>A0ACB0L0T3</accession>
<proteinExistence type="predicted"/>